<reference evidence="2" key="1">
    <citation type="submission" date="2019-12" db="EMBL/GenBank/DDBJ databases">
        <title>Genome sequencing and annotation of Brassica cretica.</title>
        <authorList>
            <person name="Studholme D.J."/>
            <person name="Sarris P.F."/>
        </authorList>
    </citation>
    <scope>NUCLEOTIDE SEQUENCE</scope>
    <source>
        <strain evidence="2">PFS-001/15</strain>
        <tissue evidence="2">Leaf</tissue>
    </source>
</reference>
<dbReference type="AlphaFoldDB" id="A0A8S9IFY9"/>
<dbReference type="EMBL" id="QGKW02001911">
    <property type="protein sequence ID" value="KAF2568791.1"/>
    <property type="molecule type" value="Genomic_DNA"/>
</dbReference>
<protein>
    <submittedName>
        <fullName evidence="2">Uncharacterized protein</fullName>
    </submittedName>
</protein>
<comment type="caution">
    <text evidence="2">The sequence shown here is derived from an EMBL/GenBank/DDBJ whole genome shotgun (WGS) entry which is preliminary data.</text>
</comment>
<feature type="region of interest" description="Disordered" evidence="1">
    <location>
        <begin position="118"/>
        <end position="144"/>
    </location>
</feature>
<feature type="compositionally biased region" description="Basic residues" evidence="1">
    <location>
        <begin position="123"/>
        <end position="132"/>
    </location>
</feature>
<evidence type="ECO:0000313" key="3">
    <source>
        <dbReference type="Proteomes" id="UP000712281"/>
    </source>
</evidence>
<feature type="region of interest" description="Disordered" evidence="1">
    <location>
        <begin position="160"/>
        <end position="192"/>
    </location>
</feature>
<proteinExistence type="predicted"/>
<name>A0A8S9IFY9_BRACR</name>
<sequence>MFSDAGGADARRRHLCQSFLATTPSLIHFCPVSLMVSFNFAALDLLSTLPVEISVVSYCWSEFTRVDLFSRDSWIIFSDDTKKKMYTVWRSAGQVLELKRSKTFRMLKNGVVAGMSRDQMQAAKRRCHRRRPSRGEANRGRVSTNQAGISQALAAGRYRARRDVDETTRTFRRPTSREDTGRDHVSSNQPGRFAGCDRRMCRSRPMIAFRGL</sequence>
<dbReference type="Proteomes" id="UP000712281">
    <property type="component" value="Unassembled WGS sequence"/>
</dbReference>
<organism evidence="2 3">
    <name type="scientific">Brassica cretica</name>
    <name type="common">Mustard</name>
    <dbReference type="NCBI Taxonomy" id="69181"/>
    <lineage>
        <taxon>Eukaryota</taxon>
        <taxon>Viridiplantae</taxon>
        <taxon>Streptophyta</taxon>
        <taxon>Embryophyta</taxon>
        <taxon>Tracheophyta</taxon>
        <taxon>Spermatophyta</taxon>
        <taxon>Magnoliopsida</taxon>
        <taxon>eudicotyledons</taxon>
        <taxon>Gunneridae</taxon>
        <taxon>Pentapetalae</taxon>
        <taxon>rosids</taxon>
        <taxon>malvids</taxon>
        <taxon>Brassicales</taxon>
        <taxon>Brassicaceae</taxon>
        <taxon>Brassiceae</taxon>
        <taxon>Brassica</taxon>
    </lineage>
</organism>
<accession>A0A8S9IFY9</accession>
<evidence type="ECO:0000313" key="2">
    <source>
        <dbReference type="EMBL" id="KAF2568791.1"/>
    </source>
</evidence>
<gene>
    <name evidence="2" type="ORF">F2Q68_00028073</name>
</gene>
<feature type="compositionally biased region" description="Basic and acidic residues" evidence="1">
    <location>
        <begin position="161"/>
        <end position="185"/>
    </location>
</feature>
<evidence type="ECO:0000256" key="1">
    <source>
        <dbReference type="SAM" id="MobiDB-lite"/>
    </source>
</evidence>